<dbReference type="InterPro" id="IPR044081">
    <property type="entry name" value="DUF5776"/>
</dbReference>
<reference evidence="3 4" key="1">
    <citation type="submission" date="2019-07" db="EMBL/GenBank/DDBJ databases">
        <title>Whole genome shotgun sequence of Lactobacillus rapi NBRC 109618.</title>
        <authorList>
            <person name="Hosoyama A."/>
            <person name="Uohara A."/>
            <person name="Ohji S."/>
            <person name="Ichikawa N."/>
        </authorList>
    </citation>
    <scope>NUCLEOTIDE SEQUENCE [LARGE SCALE GENOMIC DNA]</scope>
    <source>
        <strain evidence="3 4">NBRC 109618</strain>
    </source>
</reference>
<dbReference type="Proteomes" id="UP000321569">
    <property type="component" value="Unassembled WGS sequence"/>
</dbReference>
<proteinExistence type="predicted"/>
<accession>A0A512PPL6</accession>
<sequence length="528" mass="56661">MKKSKILPFLYAGLLAFTTAGIAVTITPIVGGPVPTAYAAEATLNIGDKAATQWWLQFWGTIPDAENGTLMTDYVDSNFYNKTNSLTQPAPIIKSVQLTTDNTDSPEYAGKTLTVDSLLLYPSNGQVFKNGTIYPYTDAITTQAKEYDPNGEFVSNNNLQIDPKDSSISGISTLKSGDVLVVKITPVASRTDLTGTYYAFFSNDGKYTPNFSYSYAFDAGNPTAITDSTTTSSITAPSGAKTLQLNQTGYIEPTWAGGDANVKIDSTGKITGLDNAAEAGKTLSFTVTSGVDQTITHTFNVKIPAKTSPVTPNNGGGGSGTIVVPSTNGSNSTNANSSSSNSSSSTTGNSGSTTTEPNKPATTTSSISNLPAKGTVVYATKSIYLYKNATFNKNQRLAKYPKAKRVNRPMFVVTGYAHTKNGTLRYKVKDVNHGTKTANKRGYITANKHYVVKVYYSSMPKNKKVTVIAKKGVNAYKNASLTNKAKHYKKSARLTVKKIVKHNLTTRYQLSNGYYITANKKLIIQGNY</sequence>
<evidence type="ECO:0000313" key="3">
    <source>
        <dbReference type="EMBL" id="GEP73137.1"/>
    </source>
</evidence>
<feature type="compositionally biased region" description="Low complexity" evidence="1">
    <location>
        <begin position="326"/>
        <end position="364"/>
    </location>
</feature>
<dbReference type="Pfam" id="PF19087">
    <property type="entry name" value="DUF5776"/>
    <property type="match status" value="1"/>
</dbReference>
<dbReference type="RefSeq" id="WP_054746894.1">
    <property type="nucleotide sequence ID" value="NZ_BKAM01000053.1"/>
</dbReference>
<feature type="domain" description="DUF5776" evidence="2">
    <location>
        <begin position="455"/>
        <end position="523"/>
    </location>
</feature>
<name>A0A512PPL6_9LACO</name>
<dbReference type="EMBL" id="BKAM01000053">
    <property type="protein sequence ID" value="GEP73137.1"/>
    <property type="molecule type" value="Genomic_DNA"/>
</dbReference>
<organism evidence="3 4">
    <name type="scientific">Lentilactobacillus rapi</name>
    <dbReference type="NCBI Taxonomy" id="481723"/>
    <lineage>
        <taxon>Bacteria</taxon>
        <taxon>Bacillati</taxon>
        <taxon>Bacillota</taxon>
        <taxon>Bacilli</taxon>
        <taxon>Lactobacillales</taxon>
        <taxon>Lactobacillaceae</taxon>
        <taxon>Lentilactobacillus</taxon>
    </lineage>
</organism>
<comment type="caution">
    <text evidence="3">The sequence shown here is derived from an EMBL/GenBank/DDBJ whole genome shotgun (WGS) entry which is preliminary data.</text>
</comment>
<evidence type="ECO:0000313" key="4">
    <source>
        <dbReference type="Proteomes" id="UP000321569"/>
    </source>
</evidence>
<dbReference type="STRING" id="1423795.FD12_GL001060"/>
<protein>
    <recommendedName>
        <fullName evidence="2">DUF5776 domain-containing protein</fullName>
    </recommendedName>
</protein>
<evidence type="ECO:0000256" key="1">
    <source>
        <dbReference type="SAM" id="MobiDB-lite"/>
    </source>
</evidence>
<feature type="region of interest" description="Disordered" evidence="1">
    <location>
        <begin position="305"/>
        <end position="368"/>
    </location>
</feature>
<gene>
    <name evidence="3" type="ORF">LRA02_20050</name>
</gene>
<dbReference type="OrthoDB" id="2330063at2"/>
<evidence type="ECO:0000259" key="2">
    <source>
        <dbReference type="Pfam" id="PF19087"/>
    </source>
</evidence>
<dbReference type="AlphaFoldDB" id="A0A512PPL6"/>